<evidence type="ECO:0000259" key="1">
    <source>
        <dbReference type="Pfam" id="PF12680"/>
    </source>
</evidence>
<feature type="domain" description="SnoaL-like" evidence="1">
    <location>
        <begin position="11"/>
        <end position="80"/>
    </location>
</feature>
<comment type="caution">
    <text evidence="2">The sequence shown here is derived from an EMBL/GenBank/DDBJ whole genome shotgun (WGS) entry which is preliminary data.</text>
</comment>
<dbReference type="RefSeq" id="WP_190887075.1">
    <property type="nucleotide sequence ID" value="NZ_JACWZY010000007.1"/>
</dbReference>
<dbReference type="Pfam" id="PF12680">
    <property type="entry name" value="SnoaL_2"/>
    <property type="match status" value="1"/>
</dbReference>
<dbReference type="EMBL" id="JACWZY010000007">
    <property type="protein sequence ID" value="MBD2701226.1"/>
    <property type="molecule type" value="Genomic_DNA"/>
</dbReference>
<dbReference type="SUPFAM" id="SSF54427">
    <property type="entry name" value="NTF2-like"/>
    <property type="match status" value="1"/>
</dbReference>
<dbReference type="Gene3D" id="3.10.450.50">
    <property type="match status" value="1"/>
</dbReference>
<sequence>MTTITQAKETVLAFIEALNDEDFEAARDLLADDMSFVGVMGTRNGGDVYIQDMQKMKFKYDIEKVFVDGDDVCLWYNIDMGGPKIFSSGWYVTEAGKVKSIKVLFDPRPLLDKK</sequence>
<evidence type="ECO:0000313" key="3">
    <source>
        <dbReference type="Proteomes" id="UP000598820"/>
    </source>
</evidence>
<name>A0A926Y2X6_9BACT</name>
<dbReference type="AlphaFoldDB" id="A0A926Y2X6"/>
<proteinExistence type="predicted"/>
<organism evidence="2 3">
    <name type="scientific">Spirosoma profusum</name>
    <dbReference type="NCBI Taxonomy" id="2771354"/>
    <lineage>
        <taxon>Bacteria</taxon>
        <taxon>Pseudomonadati</taxon>
        <taxon>Bacteroidota</taxon>
        <taxon>Cytophagia</taxon>
        <taxon>Cytophagales</taxon>
        <taxon>Cytophagaceae</taxon>
        <taxon>Spirosoma</taxon>
    </lineage>
</organism>
<accession>A0A926Y2X6</accession>
<dbReference type="Proteomes" id="UP000598820">
    <property type="component" value="Unassembled WGS sequence"/>
</dbReference>
<dbReference type="InterPro" id="IPR037401">
    <property type="entry name" value="SnoaL-like"/>
</dbReference>
<dbReference type="InterPro" id="IPR032710">
    <property type="entry name" value="NTF2-like_dom_sf"/>
</dbReference>
<reference evidence="2" key="1">
    <citation type="submission" date="2020-09" db="EMBL/GenBank/DDBJ databases">
        <authorList>
            <person name="Kim M.K."/>
        </authorList>
    </citation>
    <scope>NUCLEOTIDE SEQUENCE</scope>
    <source>
        <strain evidence="2">BT702</strain>
    </source>
</reference>
<protein>
    <submittedName>
        <fullName evidence="2">Nuclear transport factor 2 family protein</fullName>
    </submittedName>
</protein>
<keyword evidence="3" id="KW-1185">Reference proteome</keyword>
<gene>
    <name evidence="2" type="ORF">IC229_11305</name>
</gene>
<evidence type="ECO:0000313" key="2">
    <source>
        <dbReference type="EMBL" id="MBD2701226.1"/>
    </source>
</evidence>